<feature type="transmembrane region" description="Helical" evidence="1">
    <location>
        <begin position="49"/>
        <end position="67"/>
    </location>
</feature>
<dbReference type="Pfam" id="PF13687">
    <property type="entry name" value="DUF4153"/>
    <property type="match status" value="1"/>
</dbReference>
<accession>A0A1M6BJN5</accession>
<evidence type="ECO:0000313" key="2">
    <source>
        <dbReference type="EMBL" id="SHI48935.1"/>
    </source>
</evidence>
<feature type="transmembrane region" description="Helical" evidence="1">
    <location>
        <begin position="231"/>
        <end position="253"/>
    </location>
</feature>
<feature type="transmembrane region" description="Helical" evidence="1">
    <location>
        <begin position="353"/>
        <end position="371"/>
    </location>
</feature>
<keyword evidence="3" id="KW-1185">Reference proteome</keyword>
<feature type="transmembrane region" description="Helical" evidence="1">
    <location>
        <begin position="265"/>
        <end position="286"/>
    </location>
</feature>
<feature type="transmembrane region" description="Helical" evidence="1">
    <location>
        <begin position="21"/>
        <end position="37"/>
    </location>
</feature>
<dbReference type="STRING" id="1121476.SAMN02745751_00381"/>
<feature type="transmembrane region" description="Helical" evidence="1">
    <location>
        <begin position="143"/>
        <end position="163"/>
    </location>
</feature>
<dbReference type="InterPro" id="IPR025291">
    <property type="entry name" value="DUF4153"/>
</dbReference>
<evidence type="ECO:0000313" key="3">
    <source>
        <dbReference type="Proteomes" id="UP000184052"/>
    </source>
</evidence>
<dbReference type="Proteomes" id="UP000184052">
    <property type="component" value="Unassembled WGS sequence"/>
</dbReference>
<protein>
    <recommendedName>
        <fullName evidence="4">DUF4153 domain-containing protein</fullName>
    </recommendedName>
</protein>
<feature type="transmembrane region" description="Helical" evidence="1">
    <location>
        <begin position="298"/>
        <end position="316"/>
    </location>
</feature>
<reference evidence="2 3" key="1">
    <citation type="submission" date="2016-11" db="EMBL/GenBank/DDBJ databases">
        <authorList>
            <person name="Jaros S."/>
            <person name="Januszkiewicz K."/>
            <person name="Wedrychowicz H."/>
        </authorList>
    </citation>
    <scope>NUCLEOTIDE SEQUENCE [LARGE SCALE GENOMIC DNA]</scope>
    <source>
        <strain evidence="2 3">DSM 17477</strain>
    </source>
</reference>
<proteinExistence type="predicted"/>
<gene>
    <name evidence="2" type="ORF">SAMN02745751_00381</name>
</gene>
<dbReference type="AlphaFoldDB" id="A0A1M6BJN5"/>
<feature type="transmembrane region" description="Helical" evidence="1">
    <location>
        <begin position="105"/>
        <end position="123"/>
    </location>
</feature>
<dbReference type="EMBL" id="FQZL01000005">
    <property type="protein sequence ID" value="SHI48935.1"/>
    <property type="molecule type" value="Genomic_DNA"/>
</dbReference>
<evidence type="ECO:0000256" key="1">
    <source>
        <dbReference type="SAM" id="Phobius"/>
    </source>
</evidence>
<dbReference type="RefSeq" id="WP_073046305.1">
    <property type="nucleotide sequence ID" value="NZ_FQZL01000005.1"/>
</dbReference>
<dbReference type="OrthoDB" id="9809196at2"/>
<sequence>MKLYNRFKTSAEGFSRAFSRFPLTALFLVAIVVLDGMMINDYDLDFEKYLATFAVGACLSMVFQMAYERFCTRLAARIMFMVIAILLTLGYYLTVMNLSEFSEEIGVKTMVVIFGLLIGFLWVPSIRSRISFNESFMAGFKAFFIALFFSGVLMAGLSMIYGATDQLLFDVSEKIYPHTANIVFVLFAAMYFLSLTPKYPGIKELASGEEELKSIEADVSKFTFCPKYLEILISYIIVPLSMVFTVILLLYIVRNIGGVFWEDDLLEPMLVSYIVVVILLYILASRLENQLASVFRKVFPKVLLPIVLFQTVNSFLRIGSYGLTYGRYYVILFGIFAFISGLVFTFRSVEKNGLVPMVLIICIAISVVPPVDAFTVSRTSQIRMFKNVLVNNGMLKDGEIVANPEIDEEEKEKISEITEYLYHMDYTDDIEWLPEDFEYYEDFNDVFGFSPYEKMDRGDENELHIWTDMNIVDISGYDFFIQTHMGFFEDGKNDSDEHEFEKDGKSFSISQSYTDDDVRISLYDSAGREMVSLWGRDILDEFEDYEGYVELGLDEVYAIAENDQCALKAYIQRIDIYDRENPHFDVDMYLLVKIK</sequence>
<organism evidence="2 3">
    <name type="scientific">Dethiosulfatibacter aminovorans DSM 17477</name>
    <dbReference type="NCBI Taxonomy" id="1121476"/>
    <lineage>
        <taxon>Bacteria</taxon>
        <taxon>Bacillati</taxon>
        <taxon>Bacillota</taxon>
        <taxon>Tissierellia</taxon>
        <taxon>Dethiosulfatibacter</taxon>
    </lineage>
</organism>
<keyword evidence="1" id="KW-0812">Transmembrane</keyword>
<name>A0A1M6BJN5_9FIRM</name>
<keyword evidence="1" id="KW-1133">Transmembrane helix</keyword>
<feature type="transmembrane region" description="Helical" evidence="1">
    <location>
        <begin position="328"/>
        <end position="346"/>
    </location>
</feature>
<feature type="transmembrane region" description="Helical" evidence="1">
    <location>
        <begin position="175"/>
        <end position="193"/>
    </location>
</feature>
<keyword evidence="1" id="KW-0472">Membrane</keyword>
<evidence type="ECO:0008006" key="4">
    <source>
        <dbReference type="Google" id="ProtNLM"/>
    </source>
</evidence>
<feature type="transmembrane region" description="Helical" evidence="1">
    <location>
        <begin position="74"/>
        <end position="93"/>
    </location>
</feature>